<dbReference type="OrthoDB" id="453897at2"/>
<dbReference type="CDD" id="cd06260">
    <property type="entry name" value="DUF820-like"/>
    <property type="match status" value="1"/>
</dbReference>
<dbReference type="AlphaFoldDB" id="B4VYT9"/>
<sequence length="294" mass="34640">MTQLPRQTDPPLPPWQTLPTMYDLPSENPEEPGLPDEFHFLQPLLLYLTFSPTNWYPERVFSACDLNLYYDPTHPNWYKRPDWFGVVGVPRLYQERDMRLSYVCWQERVKPFIVVELLSPGTEDEDLGQRESELRHPPTKWRVYEEILRIPYYVIFSRYTNEWQAFHLVGGHYESVDLTQGCLPIPELGLSLGVWQGDFRGFNRLWLRWMTLEGTWISLPTEETEIARQESEAARQETEIARQESEAARQESEAARQETEIARQEAEAAKRRIQELAARLRELGIEPDDLGNRE</sequence>
<dbReference type="Pfam" id="PF05685">
    <property type="entry name" value="Uma2"/>
    <property type="match status" value="1"/>
</dbReference>
<proteinExistence type="predicted"/>
<dbReference type="InterPro" id="IPR008538">
    <property type="entry name" value="Uma2"/>
</dbReference>
<evidence type="ECO:0000313" key="4">
    <source>
        <dbReference type="Proteomes" id="UP000003835"/>
    </source>
</evidence>
<feature type="domain" description="Putative restriction endonuclease" evidence="2">
    <location>
        <begin position="22"/>
        <end position="195"/>
    </location>
</feature>
<dbReference type="STRING" id="118168.MC7420_3262"/>
<dbReference type="eggNOG" id="COG4636">
    <property type="taxonomic scope" value="Bacteria"/>
</dbReference>
<dbReference type="Proteomes" id="UP000003835">
    <property type="component" value="Unassembled WGS sequence"/>
</dbReference>
<gene>
    <name evidence="3" type="ORF">MC7420_3262</name>
</gene>
<protein>
    <recommendedName>
        <fullName evidence="2">Putative restriction endonuclease domain-containing protein</fullName>
    </recommendedName>
</protein>
<organism evidence="3 4">
    <name type="scientific">Coleofasciculus chthonoplastes PCC 7420</name>
    <dbReference type="NCBI Taxonomy" id="118168"/>
    <lineage>
        <taxon>Bacteria</taxon>
        <taxon>Bacillati</taxon>
        <taxon>Cyanobacteriota</taxon>
        <taxon>Cyanophyceae</taxon>
        <taxon>Coleofasciculales</taxon>
        <taxon>Coleofasciculaceae</taxon>
        <taxon>Coleofasciculus</taxon>
    </lineage>
</organism>
<dbReference type="PANTHER" id="PTHR33352">
    <property type="entry name" value="SLR1095 PROTEIN"/>
    <property type="match status" value="1"/>
</dbReference>
<keyword evidence="4" id="KW-1185">Reference proteome</keyword>
<dbReference type="EMBL" id="DS989861">
    <property type="protein sequence ID" value="EDX72816.1"/>
    <property type="molecule type" value="Genomic_DNA"/>
</dbReference>
<feature type="region of interest" description="Disordered" evidence="1">
    <location>
        <begin position="228"/>
        <end position="263"/>
    </location>
</feature>
<dbReference type="RefSeq" id="WP_006103946.1">
    <property type="nucleotide sequence ID" value="NZ_DS989861.1"/>
</dbReference>
<dbReference type="HOGENOM" id="CLU_075279_2_1_3"/>
<evidence type="ECO:0000259" key="2">
    <source>
        <dbReference type="Pfam" id="PF05685"/>
    </source>
</evidence>
<name>B4VYT9_9CYAN</name>
<evidence type="ECO:0000313" key="3">
    <source>
        <dbReference type="EMBL" id="EDX72816.1"/>
    </source>
</evidence>
<dbReference type="PANTHER" id="PTHR33352:SF3">
    <property type="entry name" value="SLR1612 PROTEIN"/>
    <property type="match status" value="1"/>
</dbReference>
<reference evidence="3 4" key="1">
    <citation type="submission" date="2008-07" db="EMBL/GenBank/DDBJ databases">
        <authorList>
            <person name="Tandeau de Marsac N."/>
            <person name="Ferriera S."/>
            <person name="Johnson J."/>
            <person name="Kravitz S."/>
            <person name="Beeson K."/>
            <person name="Sutton G."/>
            <person name="Rogers Y.-H."/>
            <person name="Friedman R."/>
            <person name="Frazier M."/>
            <person name="Venter J.C."/>
        </authorList>
    </citation>
    <scope>NUCLEOTIDE SEQUENCE [LARGE SCALE GENOMIC DNA]</scope>
    <source>
        <strain evidence="3 4">PCC 7420</strain>
    </source>
</reference>
<evidence type="ECO:0000256" key="1">
    <source>
        <dbReference type="SAM" id="MobiDB-lite"/>
    </source>
</evidence>
<accession>B4VYT9</accession>